<dbReference type="Proteomes" id="UP000887567">
    <property type="component" value="Unplaced"/>
</dbReference>
<sequence>MELEKVWIDLYGSELNDEEIRRLACTHNTANKGSMATNYATRVRACRQWLYKLAGKDPENDETPSSTQQWKIACQKMYAPSDKDPNTLEPTLQAALLSKNLYEEFSKVCEMFYRGALKDQKVTKRKGGKVELTQNQLGMPLQGLNEDSKLAVLREVTTKKLSLKEMKKKCERIKKKQLVVAAFLRHAGESSWEALKERFPLHTTEEKVAQFSESSITKTKTPQEVINFFEKAIEWEKQEGPINLQEEREGIFIYSKGNQYGILMEGNIGNIGTEKIKRIVGKVPFKGFSLVTVSLSSVST</sequence>
<name>A0A913XD80_EXADI</name>
<dbReference type="AlphaFoldDB" id="A0A913XD80"/>
<dbReference type="RefSeq" id="XP_020902660.2">
    <property type="nucleotide sequence ID" value="XM_021047001.2"/>
</dbReference>
<dbReference type="EnsemblMetazoa" id="XM_021047001.2">
    <property type="protein sequence ID" value="XP_020902660.2"/>
    <property type="gene ID" value="LOC110241156"/>
</dbReference>
<organism evidence="1 2">
    <name type="scientific">Exaiptasia diaphana</name>
    <name type="common">Tropical sea anemone</name>
    <name type="synonym">Aiptasia pulchella</name>
    <dbReference type="NCBI Taxonomy" id="2652724"/>
    <lineage>
        <taxon>Eukaryota</taxon>
        <taxon>Metazoa</taxon>
        <taxon>Cnidaria</taxon>
        <taxon>Anthozoa</taxon>
        <taxon>Hexacorallia</taxon>
        <taxon>Actiniaria</taxon>
        <taxon>Aiptasiidae</taxon>
        <taxon>Exaiptasia</taxon>
    </lineage>
</organism>
<accession>A0A913XD80</accession>
<reference evidence="1" key="1">
    <citation type="submission" date="2022-11" db="UniProtKB">
        <authorList>
            <consortium name="EnsemblMetazoa"/>
        </authorList>
    </citation>
    <scope>IDENTIFICATION</scope>
</reference>
<keyword evidence="2" id="KW-1185">Reference proteome</keyword>
<evidence type="ECO:0000313" key="1">
    <source>
        <dbReference type="EnsemblMetazoa" id="XP_020902660.2"/>
    </source>
</evidence>
<dbReference type="EnsemblMetazoa" id="XM_028659709.1">
    <property type="protein sequence ID" value="XP_028515510.1"/>
    <property type="gene ID" value="LOC110241156"/>
</dbReference>
<dbReference type="GeneID" id="110241156"/>
<protein>
    <submittedName>
        <fullName evidence="1">Uncharacterized protein</fullName>
    </submittedName>
</protein>
<dbReference type="RefSeq" id="XP_028515510.1">
    <property type="nucleotide sequence ID" value="XM_028659709.1"/>
</dbReference>
<proteinExistence type="predicted"/>
<dbReference type="OMA" id="RTWEEAC"/>
<evidence type="ECO:0000313" key="2">
    <source>
        <dbReference type="Proteomes" id="UP000887567"/>
    </source>
</evidence>
<dbReference type="KEGG" id="epa:110241156"/>
<dbReference type="OrthoDB" id="5988259at2759"/>